<organism evidence="1 2">
    <name type="scientific">Lolliginicoccus lacisalsi</name>
    <dbReference type="NCBI Taxonomy" id="2742202"/>
    <lineage>
        <taxon>Bacteria</taxon>
        <taxon>Bacillati</taxon>
        <taxon>Actinomycetota</taxon>
        <taxon>Actinomycetes</taxon>
        <taxon>Mycobacteriales</taxon>
        <taxon>Hoyosellaceae</taxon>
        <taxon>Lolliginicoccus</taxon>
    </lineage>
</organism>
<evidence type="ECO:0000313" key="2">
    <source>
        <dbReference type="Proteomes" id="UP000642993"/>
    </source>
</evidence>
<proteinExistence type="predicted"/>
<evidence type="ECO:0000313" key="1">
    <source>
        <dbReference type="EMBL" id="MBD8507316.1"/>
    </source>
</evidence>
<sequence length="78" mass="8606">MMMVLLAVVAITLLVLAVATIMRLSATPAPGDSRPALPVQRSAAEEELRRRFAAGELTEIEYIEKLGILRMDDERDLP</sequence>
<protein>
    <recommendedName>
        <fullName evidence="3">SHOCT domain-containing protein</fullName>
    </recommendedName>
</protein>
<dbReference type="AlphaFoldDB" id="A0A927JE13"/>
<reference evidence="1" key="1">
    <citation type="submission" date="2020-09" db="EMBL/GenBank/DDBJ databases">
        <title>Hoyosella lacisalsi sp. nov., a halotolerant actinobacterium isolated from soil of Lake Gudzhirganskoe.</title>
        <authorList>
            <person name="Yang Q."/>
            <person name="Guo P.Y."/>
            <person name="Liu S.W."/>
            <person name="Li F.N."/>
            <person name="Sun C.H."/>
        </authorList>
    </citation>
    <scope>NUCLEOTIDE SEQUENCE</scope>
    <source>
        <strain evidence="1">G463</strain>
    </source>
</reference>
<gene>
    <name evidence="1" type="ORF">HT102_12560</name>
</gene>
<evidence type="ECO:0008006" key="3">
    <source>
        <dbReference type="Google" id="ProtNLM"/>
    </source>
</evidence>
<dbReference type="RefSeq" id="WP_192039751.1">
    <property type="nucleotide sequence ID" value="NZ_JACYWE010000007.1"/>
</dbReference>
<keyword evidence="2" id="KW-1185">Reference proteome</keyword>
<name>A0A927JE13_9ACTN</name>
<dbReference type="EMBL" id="JACYWE010000007">
    <property type="protein sequence ID" value="MBD8507316.1"/>
    <property type="molecule type" value="Genomic_DNA"/>
</dbReference>
<dbReference type="Proteomes" id="UP000642993">
    <property type="component" value="Unassembled WGS sequence"/>
</dbReference>
<accession>A0A927JE13</accession>
<comment type="caution">
    <text evidence="1">The sequence shown here is derived from an EMBL/GenBank/DDBJ whole genome shotgun (WGS) entry which is preliminary data.</text>
</comment>